<accession>A0A6A6UT88</accession>
<dbReference type="Proteomes" id="UP000799302">
    <property type="component" value="Unassembled WGS sequence"/>
</dbReference>
<dbReference type="PANTHER" id="PTHR39214">
    <property type="entry name" value="MICROBODY (PEROXISOME) BIOGENESIS PROTEIN PEROXIN 8 (EUROFUNG)"/>
    <property type="match status" value="1"/>
</dbReference>
<dbReference type="PANTHER" id="PTHR39214:SF1">
    <property type="entry name" value="MICROBODY (PEROXISOME) BIOGENESIS PROTEIN PEROXIN 8 (EUROFUNG)"/>
    <property type="match status" value="1"/>
</dbReference>
<name>A0A6A6UT88_9PEZI</name>
<organism evidence="1 2">
    <name type="scientific">Microthyrium microscopicum</name>
    <dbReference type="NCBI Taxonomy" id="703497"/>
    <lineage>
        <taxon>Eukaryota</taxon>
        <taxon>Fungi</taxon>
        <taxon>Dikarya</taxon>
        <taxon>Ascomycota</taxon>
        <taxon>Pezizomycotina</taxon>
        <taxon>Dothideomycetes</taxon>
        <taxon>Dothideomycetes incertae sedis</taxon>
        <taxon>Microthyriales</taxon>
        <taxon>Microthyriaceae</taxon>
        <taxon>Microthyrium</taxon>
    </lineage>
</organism>
<dbReference type="Pfam" id="PF26001">
    <property type="entry name" value="Pex8"/>
    <property type="match status" value="1"/>
</dbReference>
<evidence type="ECO:0008006" key="3">
    <source>
        <dbReference type="Google" id="ProtNLM"/>
    </source>
</evidence>
<dbReference type="EMBL" id="MU004230">
    <property type="protein sequence ID" value="KAF2675342.1"/>
    <property type="molecule type" value="Genomic_DNA"/>
</dbReference>
<proteinExistence type="predicted"/>
<dbReference type="AlphaFoldDB" id="A0A6A6UT88"/>
<gene>
    <name evidence="1" type="ORF">BT63DRAFT_420545</name>
</gene>
<evidence type="ECO:0000313" key="1">
    <source>
        <dbReference type="EMBL" id="KAF2675342.1"/>
    </source>
</evidence>
<protein>
    <recommendedName>
        <fullName evidence="3">Peroxisomal membrane protein Pex17</fullName>
    </recommendedName>
</protein>
<keyword evidence="2" id="KW-1185">Reference proteome</keyword>
<dbReference type="InterPro" id="IPR055334">
    <property type="entry name" value="PEX8-like"/>
</dbReference>
<reference evidence="1" key="1">
    <citation type="journal article" date="2020" name="Stud. Mycol.">
        <title>101 Dothideomycetes genomes: a test case for predicting lifestyles and emergence of pathogens.</title>
        <authorList>
            <person name="Haridas S."/>
            <person name="Albert R."/>
            <person name="Binder M."/>
            <person name="Bloem J."/>
            <person name="Labutti K."/>
            <person name="Salamov A."/>
            <person name="Andreopoulos B."/>
            <person name="Baker S."/>
            <person name="Barry K."/>
            <person name="Bills G."/>
            <person name="Bluhm B."/>
            <person name="Cannon C."/>
            <person name="Castanera R."/>
            <person name="Culley D."/>
            <person name="Daum C."/>
            <person name="Ezra D."/>
            <person name="Gonzalez J."/>
            <person name="Henrissat B."/>
            <person name="Kuo A."/>
            <person name="Liang C."/>
            <person name="Lipzen A."/>
            <person name="Lutzoni F."/>
            <person name="Magnuson J."/>
            <person name="Mondo S."/>
            <person name="Nolan M."/>
            <person name="Ohm R."/>
            <person name="Pangilinan J."/>
            <person name="Park H.-J."/>
            <person name="Ramirez L."/>
            <person name="Alfaro M."/>
            <person name="Sun H."/>
            <person name="Tritt A."/>
            <person name="Yoshinaga Y."/>
            <person name="Zwiers L.-H."/>
            <person name="Turgeon B."/>
            <person name="Goodwin S."/>
            <person name="Spatafora J."/>
            <person name="Crous P."/>
            <person name="Grigoriev I."/>
        </authorList>
    </citation>
    <scope>NUCLEOTIDE SEQUENCE</scope>
    <source>
        <strain evidence="1">CBS 115976</strain>
    </source>
</reference>
<dbReference type="OrthoDB" id="2357318at2759"/>
<sequence>MSADRLLGTLLRYAQTYTEQQDTPRFLSTAASLLVSLQNHRNITLLTSHLLSAPALWHRPEGLQTCLRLMGVSHSAALALLRREEQDAVDAQSQWYPPPSQGIPKNAWIKAVVKGATGGEDGTGRFRSPAWKSVLVLTGLLLGFGPREEEALDANMRASLEQELIANVNKALEDVRAGGEELSGHALCLALNHVFPHLSDFERSLIDYDLLLPVLIGSAFFSNEGLQGAYFLAAIELDLSKTPDGKLNWRPNSTSFHNVQNLLNRPLVASLGPLARLIAHSIENVRESYLVHTLVDDLAGFSRSLLSQWRQNSISNVDIHEEQAALSQDTIQITTPQLWKLLRSTLFALTIVFRGSIGRLLNDRHMASDAVAPNFVIQVLSSLRNLFFITSRIGTHSFSQYTFVYLTCIDILAAYPRQAEEFLQTIKPTFIHAIPASPVDRALALYFLNTAEHFTLILSPASNEDFLVASALPYLAAGGAKRLLPLFEAAHSVMLAVLSAPQSADTAAKHAPFYVDALFSAFPQNLSPRQFRLAFKTLMRVAAPPSPLAFTHPDLPAILLELVLHRGLHAPTEPLPQVEMASPLAGDDGAPPQAILSERAVLALTLLDALPFLPLGLLNEWLPLAAQLVDAVPPGPMREMCRARFWEVLVGGEMDPERALVCVSWCTSQGGMEMVMGGQRDQDIVMSGALPAPEAKL</sequence>
<evidence type="ECO:0000313" key="2">
    <source>
        <dbReference type="Proteomes" id="UP000799302"/>
    </source>
</evidence>